<gene>
    <name evidence="9" type="ordered locus">AciX8_4169</name>
</gene>
<evidence type="ECO:0000256" key="3">
    <source>
        <dbReference type="ARBA" id="ARBA00022679"/>
    </source>
</evidence>
<keyword evidence="10" id="KW-1185">Reference proteome</keyword>
<keyword evidence="5 8" id="KW-1133">Transmembrane helix</keyword>
<evidence type="ECO:0000256" key="6">
    <source>
        <dbReference type="ARBA" id="ARBA00023136"/>
    </source>
</evidence>
<feature type="transmembrane region" description="Helical" evidence="8">
    <location>
        <begin position="317"/>
        <end position="333"/>
    </location>
</feature>
<comment type="similarity">
    <text evidence="7">Belongs to the glycosyltransferase 87 family.</text>
</comment>
<feature type="transmembrane region" description="Helical" evidence="8">
    <location>
        <begin position="287"/>
        <end position="310"/>
    </location>
</feature>
<keyword evidence="2" id="KW-1003">Cell membrane</keyword>
<keyword evidence="6 8" id="KW-0472">Membrane</keyword>
<dbReference type="InterPro" id="IPR018584">
    <property type="entry name" value="GT87"/>
</dbReference>
<dbReference type="KEGG" id="gma:AciX8_4169"/>
<dbReference type="EMBL" id="CP003130">
    <property type="protein sequence ID" value="AEU38448.1"/>
    <property type="molecule type" value="Genomic_DNA"/>
</dbReference>
<reference evidence="9 10" key="1">
    <citation type="submission" date="2011-11" db="EMBL/GenBank/DDBJ databases">
        <title>Complete sequence of Granulicella mallensis MP5ACTX8.</title>
        <authorList>
            <consortium name="US DOE Joint Genome Institute"/>
            <person name="Lucas S."/>
            <person name="Copeland A."/>
            <person name="Lapidus A."/>
            <person name="Cheng J.-F."/>
            <person name="Goodwin L."/>
            <person name="Pitluck S."/>
            <person name="Peters L."/>
            <person name="Lu M."/>
            <person name="Detter J.C."/>
            <person name="Han C."/>
            <person name="Tapia R."/>
            <person name="Land M."/>
            <person name="Hauser L."/>
            <person name="Kyrpides N."/>
            <person name="Ivanova N."/>
            <person name="Mikhailova N."/>
            <person name="Pagani I."/>
            <person name="Rawat S."/>
            <person name="Mannisto M."/>
            <person name="Haggblom M."/>
            <person name="Woyke T."/>
        </authorList>
    </citation>
    <scope>NUCLEOTIDE SEQUENCE [LARGE SCALE GENOMIC DNA]</scope>
    <source>
        <strain evidence="10">ATCC BAA-1857 / DSM 23137 / MP5ACTX8</strain>
    </source>
</reference>
<dbReference type="GO" id="GO:0005886">
    <property type="term" value="C:plasma membrane"/>
    <property type="evidence" value="ECO:0007669"/>
    <property type="project" value="UniProtKB-SubCell"/>
</dbReference>
<dbReference type="eggNOG" id="ENOG5033U05">
    <property type="taxonomic scope" value="Bacteria"/>
</dbReference>
<evidence type="ECO:0000256" key="7">
    <source>
        <dbReference type="ARBA" id="ARBA00024033"/>
    </source>
</evidence>
<name>G8NRK7_GRAMM</name>
<evidence type="ECO:0000256" key="8">
    <source>
        <dbReference type="SAM" id="Phobius"/>
    </source>
</evidence>
<dbReference type="HOGENOM" id="CLU_650410_0_0_0"/>
<dbReference type="Pfam" id="PF09594">
    <property type="entry name" value="GT87"/>
    <property type="match status" value="1"/>
</dbReference>
<feature type="transmembrane region" description="Helical" evidence="8">
    <location>
        <begin position="18"/>
        <end position="44"/>
    </location>
</feature>
<comment type="subcellular location">
    <subcellularLocation>
        <location evidence="1">Cell membrane</location>
        <topology evidence="1">Multi-pass membrane protein</topology>
    </subcellularLocation>
</comment>
<evidence type="ECO:0000256" key="5">
    <source>
        <dbReference type="ARBA" id="ARBA00022989"/>
    </source>
</evidence>
<proteinExistence type="inferred from homology"/>
<evidence type="ECO:0000313" key="10">
    <source>
        <dbReference type="Proteomes" id="UP000007113"/>
    </source>
</evidence>
<feature type="transmembrane region" description="Helical" evidence="8">
    <location>
        <begin position="139"/>
        <end position="160"/>
    </location>
</feature>
<evidence type="ECO:0008006" key="11">
    <source>
        <dbReference type="Google" id="ProtNLM"/>
    </source>
</evidence>
<organism evidence="9 10">
    <name type="scientific">Granulicella mallensis (strain ATCC BAA-1857 / DSM 23137 / MP5ACTX8)</name>
    <dbReference type="NCBI Taxonomy" id="682795"/>
    <lineage>
        <taxon>Bacteria</taxon>
        <taxon>Pseudomonadati</taxon>
        <taxon>Acidobacteriota</taxon>
        <taxon>Terriglobia</taxon>
        <taxon>Terriglobales</taxon>
        <taxon>Acidobacteriaceae</taxon>
        <taxon>Granulicella</taxon>
    </lineage>
</organism>
<dbReference type="GO" id="GO:0016758">
    <property type="term" value="F:hexosyltransferase activity"/>
    <property type="evidence" value="ECO:0007669"/>
    <property type="project" value="InterPro"/>
</dbReference>
<keyword evidence="4 8" id="KW-0812">Transmembrane</keyword>
<feature type="transmembrane region" description="Helical" evidence="8">
    <location>
        <begin position="218"/>
        <end position="243"/>
    </location>
</feature>
<feature type="transmembrane region" description="Helical" evidence="8">
    <location>
        <begin position="368"/>
        <end position="388"/>
    </location>
</feature>
<evidence type="ECO:0000256" key="1">
    <source>
        <dbReference type="ARBA" id="ARBA00004651"/>
    </source>
</evidence>
<dbReference type="RefSeq" id="WP_014267319.1">
    <property type="nucleotide sequence ID" value="NC_016631.1"/>
</dbReference>
<evidence type="ECO:0000256" key="4">
    <source>
        <dbReference type="ARBA" id="ARBA00022692"/>
    </source>
</evidence>
<feature type="transmembrane region" description="Helical" evidence="8">
    <location>
        <begin position="167"/>
        <end position="186"/>
    </location>
</feature>
<feature type="transmembrane region" description="Helical" evidence="8">
    <location>
        <begin position="192"/>
        <end position="211"/>
    </location>
</feature>
<feature type="transmembrane region" description="Helical" evidence="8">
    <location>
        <begin position="110"/>
        <end position="133"/>
    </location>
</feature>
<dbReference type="Proteomes" id="UP000007113">
    <property type="component" value="Chromosome"/>
</dbReference>
<protein>
    <recommendedName>
        <fullName evidence="11">DUF2029 domain-containing protein</fullName>
    </recommendedName>
</protein>
<keyword evidence="3" id="KW-0808">Transferase</keyword>
<accession>G8NRK7</accession>
<feature type="transmembrane region" description="Helical" evidence="8">
    <location>
        <begin position="339"/>
        <end position="356"/>
    </location>
</feature>
<dbReference type="AlphaFoldDB" id="G8NRK7"/>
<evidence type="ECO:0000256" key="2">
    <source>
        <dbReference type="ARBA" id="ARBA00022475"/>
    </source>
</evidence>
<sequence length="428" mass="47255">MDEAGVKRQSAWQGIPPIVLRCLLLMVVAVAVCVATEAVCRYVLHLGDPVYRWPLRRENVRFPDLVNFYPRFKYLHTEAFFTWTGATPFMYPATATIPYECFYAFAPHIVAAYLSFAFGSLTVAAALFTRALFRRGVRLSAAAALVLLGLLCCYPVWFALGQANLEIVVWALIAGGIAFFLTGKGYGAAVCFGLTASLKIYPVLFLVLLLVRRQYRQAIAGVVAAAVFSAGALIFVGPTFAAASKGIQHGLDLFRQLYMLTVRNETGVDHSLFALFKRIFWRHAIDLHWASGTLTLYLGLMALLTLGLLVGRVWRQPVLNQIVFCTVVCVLFPPTSFEYTLLHVLTVFGALILLAVDTYRTGQRIPGLTAMLLCCAATLVFLPEVIHHGKQWDGQLKCLLLVALLVLTLRYPLQARPTAEPSGMVTRG</sequence>
<evidence type="ECO:0000313" key="9">
    <source>
        <dbReference type="EMBL" id="AEU38448.1"/>
    </source>
</evidence>